<feature type="region of interest" description="Disordered" evidence="1">
    <location>
        <begin position="140"/>
        <end position="243"/>
    </location>
</feature>
<proteinExistence type="predicted"/>
<keyword evidence="2" id="KW-1185">Reference proteome</keyword>
<dbReference type="WBParaSite" id="L893_g20598.t1">
    <property type="protein sequence ID" value="L893_g20598.t1"/>
    <property type="gene ID" value="L893_g20598"/>
</dbReference>
<accession>A0A1I7YX34</accession>
<feature type="region of interest" description="Disordered" evidence="1">
    <location>
        <begin position="314"/>
        <end position="346"/>
    </location>
</feature>
<dbReference type="AlphaFoldDB" id="A0A1I7YX34"/>
<reference evidence="3" key="1">
    <citation type="submission" date="2016-11" db="UniProtKB">
        <authorList>
            <consortium name="WormBaseParasite"/>
        </authorList>
    </citation>
    <scope>IDENTIFICATION</scope>
</reference>
<feature type="compositionally biased region" description="Polar residues" evidence="1">
    <location>
        <begin position="140"/>
        <end position="151"/>
    </location>
</feature>
<evidence type="ECO:0000313" key="2">
    <source>
        <dbReference type="Proteomes" id="UP000095287"/>
    </source>
</evidence>
<feature type="compositionally biased region" description="Basic and acidic residues" evidence="1">
    <location>
        <begin position="478"/>
        <end position="495"/>
    </location>
</feature>
<dbReference type="Proteomes" id="UP000095287">
    <property type="component" value="Unplaced"/>
</dbReference>
<evidence type="ECO:0000313" key="3">
    <source>
        <dbReference type="WBParaSite" id="L893_g20598.t1"/>
    </source>
</evidence>
<evidence type="ECO:0000256" key="1">
    <source>
        <dbReference type="SAM" id="MobiDB-lite"/>
    </source>
</evidence>
<protein>
    <submittedName>
        <fullName evidence="3">Vacuolar protein sorting-associated protein VTA1</fullName>
    </submittedName>
</protein>
<sequence length="666" mass="74696">MNSGKTKSQHVIAVHIDHLQKQLDEARSVLPKQFVRSAEDAVYYLIWLADAERDPNVYKEYLYKFCTDLTSDRINRYALGGGMLQPRVLDTSTLTVTNKAVELMKFMADCKRKMSPDEVQEMLRLNSLSEVNMNMSHTSNLTTSPTLNPVQNRPAASRSPFRLEEEDLYNDYSGTTVNPLSGREKPAIGGMDTIREEDPSSPSSNEIAPVTPGSMHVDESQSKPAEVSEVPAEEATEVQAEIGVKDADAKKAAKKAAKKRAEVSEVPAEDVPVKNDVKDAGATKGQAGAGLAISEEAVGPTTLAMIGKGQLDVLPDVPCKSEPRSLDSNDYQSESSRSSSPTPRFQMATMRLPHGNYLTRNIDRYQDRYSAIDRECINRMSPGHDLPDSTVITAERIREFYYFLRPTLELPAGTPQKTFLLEEARRLREIRIKHGWPYDVLFGPRYDSDLYDKISKVADEENLSSSSIYSTPISWHSSDIDRARTPSEDSPEKADTGGASNPKKARIDEQTKMPEGDGNAVLAWFVKRMEEEATMTMPIERIETPPERNRSANRENYFNSDSDDSDLEQVFARTRKTTMGRKRDGGKTPVPSQYPFCERMLSVIERLMNQNEDGDFETLKSHGVWAQLKKLYEATALKDFVKQPPPQVGTEVFNPKRRLSGLKWFA</sequence>
<organism evidence="2 3">
    <name type="scientific">Steinernema glaseri</name>
    <dbReference type="NCBI Taxonomy" id="37863"/>
    <lineage>
        <taxon>Eukaryota</taxon>
        <taxon>Metazoa</taxon>
        <taxon>Ecdysozoa</taxon>
        <taxon>Nematoda</taxon>
        <taxon>Chromadorea</taxon>
        <taxon>Rhabditida</taxon>
        <taxon>Tylenchina</taxon>
        <taxon>Panagrolaimomorpha</taxon>
        <taxon>Strongyloidoidea</taxon>
        <taxon>Steinernematidae</taxon>
        <taxon>Steinernema</taxon>
    </lineage>
</organism>
<feature type="region of interest" description="Disordered" evidence="1">
    <location>
        <begin position="477"/>
        <end position="515"/>
    </location>
</feature>
<name>A0A1I7YX34_9BILA</name>
<feature type="compositionally biased region" description="Basic and acidic residues" evidence="1">
    <location>
        <begin position="505"/>
        <end position="515"/>
    </location>
</feature>